<evidence type="ECO:0000313" key="7">
    <source>
        <dbReference type="Proteomes" id="UP000799436"/>
    </source>
</evidence>
<feature type="compositionally biased region" description="Low complexity" evidence="3">
    <location>
        <begin position="304"/>
        <end position="321"/>
    </location>
</feature>
<feature type="domain" description="Ras-GEF" evidence="4">
    <location>
        <begin position="559"/>
        <end position="800"/>
    </location>
</feature>
<dbReference type="PANTHER" id="PTHR23113:SF348">
    <property type="entry name" value="GUANYL-NUCLEOTIDE EXCHANGE FACTOR RASGEF, PUTATIVE (AFU_ORTHOLOGUE AFUA_1G04700)-RELATED"/>
    <property type="match status" value="1"/>
</dbReference>
<dbReference type="Gene3D" id="1.10.840.10">
    <property type="entry name" value="Ras guanine-nucleotide exchange factors catalytic domain"/>
    <property type="match status" value="1"/>
</dbReference>
<dbReference type="GO" id="GO:0005085">
    <property type="term" value="F:guanyl-nucleotide exchange factor activity"/>
    <property type="evidence" value="ECO:0007669"/>
    <property type="project" value="UniProtKB-KW"/>
</dbReference>
<evidence type="ECO:0000256" key="2">
    <source>
        <dbReference type="PROSITE-ProRule" id="PRU00168"/>
    </source>
</evidence>
<evidence type="ECO:0000256" key="1">
    <source>
        <dbReference type="ARBA" id="ARBA00022658"/>
    </source>
</evidence>
<feature type="region of interest" description="Disordered" evidence="3">
    <location>
        <begin position="294"/>
        <end position="327"/>
    </location>
</feature>
<protein>
    <submittedName>
        <fullName evidence="6">Ras GEF</fullName>
    </submittedName>
</protein>
<dbReference type="Pfam" id="PF00618">
    <property type="entry name" value="RasGEF_N"/>
    <property type="match status" value="1"/>
</dbReference>
<dbReference type="SUPFAM" id="SSF48366">
    <property type="entry name" value="Ras GEF"/>
    <property type="match status" value="1"/>
</dbReference>
<organism evidence="6 7">
    <name type="scientific">Teratosphaeria nubilosa</name>
    <dbReference type="NCBI Taxonomy" id="161662"/>
    <lineage>
        <taxon>Eukaryota</taxon>
        <taxon>Fungi</taxon>
        <taxon>Dikarya</taxon>
        <taxon>Ascomycota</taxon>
        <taxon>Pezizomycotina</taxon>
        <taxon>Dothideomycetes</taxon>
        <taxon>Dothideomycetidae</taxon>
        <taxon>Mycosphaerellales</taxon>
        <taxon>Teratosphaeriaceae</taxon>
        <taxon>Teratosphaeria</taxon>
    </lineage>
</organism>
<feature type="compositionally biased region" description="Polar residues" evidence="3">
    <location>
        <begin position="215"/>
        <end position="229"/>
    </location>
</feature>
<dbReference type="InterPro" id="IPR023578">
    <property type="entry name" value="Ras_GEF_dom_sf"/>
</dbReference>
<dbReference type="Pfam" id="PF00617">
    <property type="entry name" value="RasGEF"/>
    <property type="match status" value="1"/>
</dbReference>
<feature type="region of interest" description="Disordered" evidence="3">
    <location>
        <begin position="211"/>
        <end position="281"/>
    </location>
</feature>
<evidence type="ECO:0000259" key="5">
    <source>
        <dbReference type="PROSITE" id="PS50212"/>
    </source>
</evidence>
<dbReference type="PROSITE" id="PS50009">
    <property type="entry name" value="RASGEF_CAT"/>
    <property type="match status" value="1"/>
</dbReference>
<gene>
    <name evidence="6" type="ORF">EJ03DRAFT_375576</name>
</gene>
<dbReference type="GO" id="GO:0005525">
    <property type="term" value="F:GTP binding"/>
    <property type="evidence" value="ECO:0007669"/>
    <property type="project" value="InterPro"/>
</dbReference>
<evidence type="ECO:0000256" key="3">
    <source>
        <dbReference type="SAM" id="MobiDB-lite"/>
    </source>
</evidence>
<dbReference type="GO" id="GO:0003924">
    <property type="term" value="F:GTPase activity"/>
    <property type="evidence" value="ECO:0007669"/>
    <property type="project" value="InterPro"/>
</dbReference>
<proteinExistence type="predicted"/>
<dbReference type="SUPFAM" id="SSF52540">
    <property type="entry name" value="P-loop containing nucleoside triphosphate hydrolases"/>
    <property type="match status" value="1"/>
</dbReference>
<dbReference type="Pfam" id="PF00071">
    <property type="entry name" value="Ras"/>
    <property type="match status" value="1"/>
</dbReference>
<dbReference type="OrthoDB" id="28357at2759"/>
<dbReference type="EMBL" id="ML995847">
    <property type="protein sequence ID" value="KAF2768205.1"/>
    <property type="molecule type" value="Genomic_DNA"/>
</dbReference>
<keyword evidence="7" id="KW-1185">Reference proteome</keyword>
<reference evidence="6" key="1">
    <citation type="journal article" date="2020" name="Stud. Mycol.">
        <title>101 Dothideomycetes genomes: a test case for predicting lifestyles and emergence of pathogens.</title>
        <authorList>
            <person name="Haridas S."/>
            <person name="Albert R."/>
            <person name="Binder M."/>
            <person name="Bloem J."/>
            <person name="Labutti K."/>
            <person name="Salamov A."/>
            <person name="Andreopoulos B."/>
            <person name="Baker S."/>
            <person name="Barry K."/>
            <person name="Bills G."/>
            <person name="Bluhm B."/>
            <person name="Cannon C."/>
            <person name="Castanera R."/>
            <person name="Culley D."/>
            <person name="Daum C."/>
            <person name="Ezra D."/>
            <person name="Gonzalez J."/>
            <person name="Henrissat B."/>
            <person name="Kuo A."/>
            <person name="Liang C."/>
            <person name="Lipzen A."/>
            <person name="Lutzoni F."/>
            <person name="Magnuson J."/>
            <person name="Mondo S."/>
            <person name="Nolan M."/>
            <person name="Ohm R."/>
            <person name="Pangilinan J."/>
            <person name="Park H.-J."/>
            <person name="Ramirez L."/>
            <person name="Alfaro M."/>
            <person name="Sun H."/>
            <person name="Tritt A."/>
            <person name="Yoshinaga Y."/>
            <person name="Zwiers L.-H."/>
            <person name="Turgeon B."/>
            <person name="Goodwin S."/>
            <person name="Spatafora J."/>
            <person name="Crous P."/>
            <person name="Grigoriev I."/>
        </authorList>
    </citation>
    <scope>NUCLEOTIDE SEQUENCE</scope>
    <source>
        <strain evidence="6">CBS 116005</strain>
    </source>
</reference>
<dbReference type="InterPro" id="IPR001895">
    <property type="entry name" value="RASGEF_cat_dom"/>
</dbReference>
<dbReference type="CDD" id="cd06224">
    <property type="entry name" value="REM"/>
    <property type="match status" value="1"/>
</dbReference>
<evidence type="ECO:0000313" key="6">
    <source>
        <dbReference type="EMBL" id="KAF2768205.1"/>
    </source>
</evidence>
<dbReference type="PROSITE" id="PS50212">
    <property type="entry name" value="RASGEF_NTER"/>
    <property type="match status" value="1"/>
</dbReference>
<dbReference type="InterPro" id="IPR008937">
    <property type="entry name" value="Ras-like_GEF"/>
</dbReference>
<dbReference type="PANTHER" id="PTHR23113">
    <property type="entry name" value="GUANINE NUCLEOTIDE EXCHANGE FACTOR"/>
    <property type="match status" value="1"/>
</dbReference>
<dbReference type="GO" id="GO:0005886">
    <property type="term" value="C:plasma membrane"/>
    <property type="evidence" value="ECO:0007669"/>
    <property type="project" value="TreeGrafter"/>
</dbReference>
<keyword evidence="1 2" id="KW-0344">Guanine-nucleotide releasing factor</keyword>
<dbReference type="SMART" id="SM00147">
    <property type="entry name" value="RasGEF"/>
    <property type="match status" value="1"/>
</dbReference>
<sequence>MNGNGQDEDELVGVVGAVRSYSPFQSPESSLTAPLHEVNIAIVGAPGVGKSTLMHKALDLPPSPTATFAERKIPIDGGDCLVRLIEIPIEDVDIDEDDDTVVWPATIEDKMMPEKIDGAMAVYDVGDRGSFEDMPEVLNAFRKSSLPSILISAKCDTPRSNRELDPTVIERKARGSISGLDTIQLSETGAENHRQALSMILQSILGNAGDEGSIARSSSVNRQRAQSTAVRPVSPKPPSGRGHARASSEYRTTSVQKHARHESSTVAYASNDRLRVPADTPEGEMHRSFLLEESGSEASLVRPASSRSSVSGGANASGSGADAPLGNAKLSENGATFDELVDRLLAQPTSKADSKFGAIFLALYRKFAAPGRLLDAILQRFDALEQNESAQMIKTVTQLRYLTFLEQWLSQYPGDFAHPETKRRMRHFVAKIATSRISTVAAKEMTNHLDGVHEDDDTDWACADRETEVHPGDRVSLGSTASTLIDDPLLHYLEGMSDTTAGADSGIGMTANRSSSGSSIASSQFMANAASAQKAAQALTPNPRRPIAKTEWRTLMEIPDEIIARELTRMDWIMFSSIRPRDLVRQLSSVEKARCRDLVHVGRMIEHFNHLAAWVAGYVLLRDKPKHRALMMEKMMKIGRKLRELNNYNAVGAIIAGMKSSAVQRLGLTKELIPPTVGRDWARLEVLMGHSRSFSAYRLAWENTTGERIPYLPLHLRDLAGAEQGNASFLGDEKEGRINWKKFEIMGEVVISMQRAQGTPYRNLTGSKPEHVGVKELVLDVRLERDEDVLFERSAMLEPLPGQAGAGQKFKQFFSR</sequence>
<evidence type="ECO:0000259" key="4">
    <source>
        <dbReference type="PROSITE" id="PS50009"/>
    </source>
</evidence>
<dbReference type="Gene3D" id="3.40.50.300">
    <property type="entry name" value="P-loop containing nucleotide triphosphate hydrolases"/>
    <property type="match status" value="1"/>
</dbReference>
<dbReference type="InterPro" id="IPR001806">
    <property type="entry name" value="Small_GTPase"/>
</dbReference>
<dbReference type="InterPro" id="IPR036964">
    <property type="entry name" value="RASGEF_cat_dom_sf"/>
</dbReference>
<dbReference type="InterPro" id="IPR027417">
    <property type="entry name" value="P-loop_NTPase"/>
</dbReference>
<dbReference type="Proteomes" id="UP000799436">
    <property type="component" value="Unassembled WGS sequence"/>
</dbReference>
<dbReference type="GO" id="GO:0007265">
    <property type="term" value="P:Ras protein signal transduction"/>
    <property type="evidence" value="ECO:0007669"/>
    <property type="project" value="TreeGrafter"/>
</dbReference>
<name>A0A6G1L5T0_9PEZI</name>
<dbReference type="Gene3D" id="1.20.870.10">
    <property type="entry name" value="Son of sevenless (SoS) protein Chain: S domain 1"/>
    <property type="match status" value="1"/>
</dbReference>
<dbReference type="AlphaFoldDB" id="A0A6G1L5T0"/>
<feature type="domain" description="N-terminal Ras-GEF" evidence="5">
    <location>
        <begin position="328"/>
        <end position="453"/>
    </location>
</feature>
<accession>A0A6G1L5T0</accession>
<dbReference type="InterPro" id="IPR000651">
    <property type="entry name" value="Ras-like_Gua-exchang_fac_N"/>
</dbReference>
<dbReference type="CDD" id="cd00882">
    <property type="entry name" value="Ras_like_GTPase"/>
    <property type="match status" value="1"/>
</dbReference>